<protein>
    <submittedName>
        <fullName evidence="2">Uncharacterized protein</fullName>
    </submittedName>
</protein>
<dbReference type="KEGG" id="mpro:BJP34_11870"/>
<evidence type="ECO:0000256" key="1">
    <source>
        <dbReference type="SAM" id="MobiDB-lite"/>
    </source>
</evidence>
<evidence type="ECO:0000313" key="3">
    <source>
        <dbReference type="Proteomes" id="UP000177870"/>
    </source>
</evidence>
<gene>
    <name evidence="2" type="ORF">BJP34_11870</name>
</gene>
<accession>A0A1D8TQY5</accession>
<proteinExistence type="predicted"/>
<dbReference type="AlphaFoldDB" id="A0A1D8TQY5"/>
<dbReference type="STRING" id="1458985.BJP34_11870"/>
<dbReference type="Proteomes" id="UP000177870">
    <property type="component" value="Chromosome"/>
</dbReference>
<evidence type="ECO:0000313" key="2">
    <source>
        <dbReference type="EMBL" id="AOX00062.1"/>
    </source>
</evidence>
<organism evidence="2 3">
    <name type="scientific">Moorena producens PAL-8-15-08-1</name>
    <dbReference type="NCBI Taxonomy" id="1458985"/>
    <lineage>
        <taxon>Bacteria</taxon>
        <taxon>Bacillati</taxon>
        <taxon>Cyanobacteriota</taxon>
        <taxon>Cyanophyceae</taxon>
        <taxon>Coleofasciculales</taxon>
        <taxon>Coleofasciculaceae</taxon>
        <taxon>Moorena</taxon>
    </lineage>
</organism>
<reference evidence="3" key="1">
    <citation type="submission" date="2016-10" db="EMBL/GenBank/DDBJ databases">
        <title>Comparative genomics uncovers the prolific and rare metabolic potential of the cyanobacterial genus Moorea.</title>
        <authorList>
            <person name="Leao T."/>
            <person name="Castelao G."/>
            <person name="Korobeynikov A."/>
            <person name="Monroe E.A."/>
            <person name="Podell S."/>
            <person name="Glukhov E."/>
            <person name="Allen E."/>
            <person name="Gerwick W.H."/>
            <person name="Gerwick L."/>
        </authorList>
    </citation>
    <scope>NUCLEOTIDE SEQUENCE [LARGE SCALE GENOMIC DNA]</scope>
    <source>
        <strain evidence="3">PAL-8-15-08-1</strain>
    </source>
</reference>
<dbReference type="EMBL" id="CP017599">
    <property type="protein sequence ID" value="AOX00062.1"/>
    <property type="molecule type" value="Genomic_DNA"/>
</dbReference>
<name>A0A1D8TQY5_9CYAN</name>
<sequence>MNFSKAKGKRQKAKGKRQKAKGKRQKAKGKRQKAKGKRQKAKGKMGLGYLFFLLLTIYLFKVFLIKNGMFLFNTIPNLLTLYKN</sequence>
<feature type="region of interest" description="Disordered" evidence="1">
    <location>
        <begin position="1"/>
        <end position="41"/>
    </location>
</feature>